<gene>
    <name evidence="10" type="ORF">COT62_00815</name>
</gene>
<dbReference type="InterPro" id="IPR045462">
    <property type="entry name" value="aa-tRNA-synth_I_cd-bd"/>
</dbReference>
<evidence type="ECO:0000313" key="10">
    <source>
        <dbReference type="EMBL" id="PIS15989.1"/>
    </source>
</evidence>
<dbReference type="EMBL" id="PEZG01000019">
    <property type="protein sequence ID" value="PIS15989.1"/>
    <property type="molecule type" value="Genomic_DNA"/>
</dbReference>
<dbReference type="InterPro" id="IPR004527">
    <property type="entry name" value="Glu-tRNA-ligase_bac/mito"/>
</dbReference>
<dbReference type="GO" id="GO:0004818">
    <property type="term" value="F:glutamate-tRNA ligase activity"/>
    <property type="evidence" value="ECO:0007669"/>
    <property type="project" value="InterPro"/>
</dbReference>
<dbReference type="InterPro" id="IPR008925">
    <property type="entry name" value="aa_tRNA-synth_I_cd-bd_sf"/>
</dbReference>
<dbReference type="GO" id="GO:0006424">
    <property type="term" value="P:glutamyl-tRNA aminoacylation"/>
    <property type="evidence" value="ECO:0007669"/>
    <property type="project" value="InterPro"/>
</dbReference>
<dbReference type="InterPro" id="IPR020058">
    <property type="entry name" value="Glu/Gln-tRNA-synth_Ib_cat-dom"/>
</dbReference>
<dbReference type="PANTHER" id="PTHR43311:SF2">
    <property type="entry name" value="GLUTAMATE--TRNA LIGASE, MITOCHONDRIAL-RELATED"/>
    <property type="match status" value="1"/>
</dbReference>
<keyword evidence="4 7" id="KW-0067">ATP-binding</keyword>
<dbReference type="NCBIfam" id="TIGR00464">
    <property type="entry name" value="gltX_bact"/>
    <property type="match status" value="1"/>
</dbReference>
<keyword evidence="6 7" id="KW-0030">Aminoacyl-tRNA synthetase</keyword>
<evidence type="ECO:0000256" key="3">
    <source>
        <dbReference type="ARBA" id="ARBA00022741"/>
    </source>
</evidence>
<sequence length="352" mass="41448">MLRAQAQEKKQISKYDKYCFKNVKLEDAKERIKKGEKYVIRMHIPEGTEIAFDDLIRGTITFHSKDIDDQILLKSDGYPTYHLAVVVDDHLMEISHVIRAEEWISSTPKHIFLYNAFGWELPVFAHVPILRNPNRSKLSKRKNPVWASWYLDQGFLPEAVLNYLALMGWSHPKQKEIFSMEEFIREFELKDVSAVGPAFDVVKLEWMNGEYLRKLRIENLELRIQNYVGRDYDRTIITKTIPLIQERIKKLSDYLPLCEFFFKRPEKYELDLSEKKGLLKKIHLSLQEVREWKASQIGEIMQNLAKKEGVKNSEFFMVLRVAITGKKISPPLNESMEVLGKEECVERLKRII</sequence>
<evidence type="ECO:0000259" key="9">
    <source>
        <dbReference type="Pfam" id="PF19269"/>
    </source>
</evidence>
<dbReference type="PANTHER" id="PTHR43311">
    <property type="entry name" value="GLUTAMATE--TRNA LIGASE"/>
    <property type="match status" value="1"/>
</dbReference>
<keyword evidence="3 7" id="KW-0547">Nucleotide-binding</keyword>
<dbReference type="GO" id="GO:0000049">
    <property type="term" value="F:tRNA binding"/>
    <property type="evidence" value="ECO:0007669"/>
    <property type="project" value="InterPro"/>
</dbReference>
<dbReference type="GO" id="GO:0005524">
    <property type="term" value="F:ATP binding"/>
    <property type="evidence" value="ECO:0007669"/>
    <property type="project" value="UniProtKB-KW"/>
</dbReference>
<evidence type="ECO:0000256" key="6">
    <source>
        <dbReference type="ARBA" id="ARBA00023146"/>
    </source>
</evidence>
<dbReference type="InterPro" id="IPR049940">
    <property type="entry name" value="GluQ/Sye"/>
</dbReference>
<dbReference type="InterPro" id="IPR020751">
    <property type="entry name" value="aa-tRNA-synth_I_codon-bd_sub2"/>
</dbReference>
<evidence type="ECO:0000256" key="1">
    <source>
        <dbReference type="ARBA" id="ARBA00007894"/>
    </source>
</evidence>
<protein>
    <submittedName>
        <fullName evidence="10">Glutamate--tRNA ligase</fullName>
    </submittedName>
</protein>
<dbReference type="GO" id="GO:0005829">
    <property type="term" value="C:cytosol"/>
    <property type="evidence" value="ECO:0007669"/>
    <property type="project" value="TreeGrafter"/>
</dbReference>
<evidence type="ECO:0000256" key="4">
    <source>
        <dbReference type="ARBA" id="ARBA00022840"/>
    </source>
</evidence>
<organism evidence="10 11">
    <name type="scientific">Candidatus Roizmanbacteria bacterium CG09_land_8_20_14_0_10_41_9</name>
    <dbReference type="NCBI Taxonomy" id="1974850"/>
    <lineage>
        <taxon>Bacteria</taxon>
        <taxon>Candidatus Roizmaniibacteriota</taxon>
    </lineage>
</organism>
<proteinExistence type="inferred from homology"/>
<dbReference type="Pfam" id="PF19269">
    <property type="entry name" value="Anticodon_2"/>
    <property type="match status" value="1"/>
</dbReference>
<evidence type="ECO:0000313" key="11">
    <source>
        <dbReference type="Proteomes" id="UP000231198"/>
    </source>
</evidence>
<dbReference type="Proteomes" id="UP000231198">
    <property type="component" value="Unassembled WGS sequence"/>
</dbReference>
<evidence type="ECO:0000256" key="7">
    <source>
        <dbReference type="RuleBase" id="RU363037"/>
    </source>
</evidence>
<name>A0A2H0WVS4_9BACT</name>
<comment type="similarity">
    <text evidence="1">Belongs to the class-I aminoacyl-tRNA synthetase family. Glutamate--tRNA ligase type 1 subfamily.</text>
</comment>
<dbReference type="AlphaFoldDB" id="A0A2H0WVS4"/>
<reference evidence="11" key="1">
    <citation type="submission" date="2017-09" db="EMBL/GenBank/DDBJ databases">
        <title>Depth-based differentiation of microbial function through sediment-hosted aquifers and enrichment of novel symbionts in the deep terrestrial subsurface.</title>
        <authorList>
            <person name="Probst A.J."/>
            <person name="Ladd B."/>
            <person name="Jarett J.K."/>
            <person name="Geller-Mcgrath D.E."/>
            <person name="Sieber C.M.K."/>
            <person name="Emerson J.B."/>
            <person name="Anantharaman K."/>
            <person name="Thomas B.C."/>
            <person name="Malmstrom R."/>
            <person name="Stieglmeier M."/>
            <person name="Klingl A."/>
            <person name="Woyke T."/>
            <person name="Ryan C.M."/>
            <person name="Banfield J.F."/>
        </authorList>
    </citation>
    <scope>NUCLEOTIDE SEQUENCE [LARGE SCALE GENOMIC DNA]</scope>
</reference>
<keyword evidence="2 7" id="KW-0436">Ligase</keyword>
<evidence type="ECO:0000256" key="5">
    <source>
        <dbReference type="ARBA" id="ARBA00022917"/>
    </source>
</evidence>
<feature type="domain" description="Aminoacyl-tRNA synthetase class I anticodon-binding" evidence="9">
    <location>
        <begin position="228"/>
        <end position="352"/>
    </location>
</feature>
<feature type="domain" description="Glutamyl/glutaminyl-tRNA synthetase class Ib catalytic" evidence="8">
    <location>
        <begin position="7"/>
        <end position="206"/>
    </location>
</feature>
<keyword evidence="5 7" id="KW-0648">Protein biosynthesis</keyword>
<comment type="caution">
    <text evidence="10">The sequence shown here is derived from an EMBL/GenBank/DDBJ whole genome shotgun (WGS) entry which is preliminary data.</text>
</comment>
<dbReference type="SUPFAM" id="SSF52374">
    <property type="entry name" value="Nucleotidylyl transferase"/>
    <property type="match status" value="1"/>
</dbReference>
<dbReference type="SUPFAM" id="SSF48163">
    <property type="entry name" value="An anticodon-binding domain of class I aminoacyl-tRNA synthetases"/>
    <property type="match status" value="1"/>
</dbReference>
<evidence type="ECO:0000259" key="8">
    <source>
        <dbReference type="Pfam" id="PF00749"/>
    </source>
</evidence>
<evidence type="ECO:0000256" key="2">
    <source>
        <dbReference type="ARBA" id="ARBA00022598"/>
    </source>
</evidence>
<dbReference type="Gene3D" id="3.40.50.620">
    <property type="entry name" value="HUPs"/>
    <property type="match status" value="1"/>
</dbReference>
<dbReference type="Gene3D" id="1.10.10.350">
    <property type="match status" value="1"/>
</dbReference>
<dbReference type="Pfam" id="PF00749">
    <property type="entry name" value="tRNA-synt_1c"/>
    <property type="match status" value="1"/>
</dbReference>
<accession>A0A2H0WVS4</accession>
<dbReference type="InterPro" id="IPR014729">
    <property type="entry name" value="Rossmann-like_a/b/a_fold"/>
</dbReference>